<dbReference type="Proteomes" id="UP000198460">
    <property type="component" value="Unassembled WGS sequence"/>
</dbReference>
<dbReference type="EMBL" id="FXAN01000029">
    <property type="protein sequence ID" value="SMF98487.1"/>
    <property type="molecule type" value="Genomic_DNA"/>
</dbReference>
<evidence type="ECO:0000256" key="1">
    <source>
        <dbReference type="SAM" id="MobiDB-lite"/>
    </source>
</evidence>
<evidence type="ECO:0000259" key="2">
    <source>
        <dbReference type="Pfam" id="PF04830"/>
    </source>
</evidence>
<reference evidence="3 4" key="1">
    <citation type="submission" date="2017-04" db="EMBL/GenBank/DDBJ databases">
        <authorList>
            <person name="Afonso C.L."/>
            <person name="Miller P.J."/>
            <person name="Scott M.A."/>
            <person name="Spackman E."/>
            <person name="Goraichik I."/>
            <person name="Dimitrov K.M."/>
            <person name="Suarez D.L."/>
            <person name="Swayne D.E."/>
        </authorList>
    </citation>
    <scope>NUCLEOTIDE SEQUENCE [LARGE SCALE GENOMIC DNA]</scope>
    <source>
        <strain evidence="3">LMG 28154</strain>
    </source>
</reference>
<dbReference type="AlphaFoldDB" id="A0A238GZS5"/>
<accession>A0A238GZS5</accession>
<evidence type="ECO:0000313" key="3">
    <source>
        <dbReference type="EMBL" id="SMF98487.1"/>
    </source>
</evidence>
<gene>
    <name evidence="3" type="ORF">BSIN_5450</name>
</gene>
<dbReference type="InterPro" id="IPR006915">
    <property type="entry name" value="DUF637_hemagglutn_put"/>
</dbReference>
<evidence type="ECO:0000313" key="4">
    <source>
        <dbReference type="Proteomes" id="UP000198460"/>
    </source>
</evidence>
<feature type="region of interest" description="Disordered" evidence="1">
    <location>
        <begin position="79"/>
        <end position="98"/>
    </location>
</feature>
<feature type="domain" description="DUF637" evidence="2">
    <location>
        <begin position="9"/>
        <end position="67"/>
    </location>
</feature>
<sequence length="98" mass="9626">MTGGAGQFAQAGVVNYLQQQGASYIGKLVENGTITEGSPLHAAMHAIVACAGAAASSQNCGAGAMGAAASSLLTNLFASPEPNMTEQGKRGADTILTA</sequence>
<name>A0A238GZS5_9BURK</name>
<organism evidence="3 4">
    <name type="scientific">Burkholderia singularis</name>
    <dbReference type="NCBI Taxonomy" id="1503053"/>
    <lineage>
        <taxon>Bacteria</taxon>
        <taxon>Pseudomonadati</taxon>
        <taxon>Pseudomonadota</taxon>
        <taxon>Betaproteobacteria</taxon>
        <taxon>Burkholderiales</taxon>
        <taxon>Burkholderiaceae</taxon>
        <taxon>Burkholderia</taxon>
        <taxon>pseudomallei group</taxon>
    </lineage>
</organism>
<protein>
    <submittedName>
        <fullName evidence="3">Large exoproteins involved in heme utilization or adhesion</fullName>
    </submittedName>
</protein>
<dbReference type="Pfam" id="PF04830">
    <property type="entry name" value="DUF637"/>
    <property type="match status" value="1"/>
</dbReference>
<proteinExistence type="predicted"/>